<protein>
    <recommendedName>
        <fullName evidence="2">PI4-kinase N-terminal domain-containing protein</fullName>
    </recommendedName>
</protein>
<sequence>MESWSSSYTSSEDSGGNIYRHVSLAVINAFYNLAENIEGEAQKNDLLIRLLELFVQLGLEGKRISEKISSTAVKASSNAGNLGVLIPIIAALMRRMSFIADPRPRLHKLFRDFWSYCVVMGFTVECSGLWPQTWYDGACTIAENSPVLIFTDNLRLLVKGSAISSDSVNPTDLQELRNSLLSQLGHPAEVVALVNKMEFAQCVYLLAVLRLETLRSVYSENSTAVHLIFGYLREKQAWHFFNFFFFSNNFLQSYSYFSRSIRKDKSGIWTCMIAIALQVFKQYVRSAEQRRGDCRLKADLE</sequence>
<dbReference type="EMBL" id="LVZM01003614">
    <property type="protein sequence ID" value="OUC47897.1"/>
    <property type="molecule type" value="Genomic_DNA"/>
</dbReference>
<evidence type="ECO:0000313" key="4">
    <source>
        <dbReference type="Proteomes" id="UP000243006"/>
    </source>
</evidence>
<organism evidence="3 4">
    <name type="scientific">Trichinella nativa</name>
    <dbReference type="NCBI Taxonomy" id="6335"/>
    <lineage>
        <taxon>Eukaryota</taxon>
        <taxon>Metazoa</taxon>
        <taxon>Ecdysozoa</taxon>
        <taxon>Nematoda</taxon>
        <taxon>Enoplea</taxon>
        <taxon>Dorylaimia</taxon>
        <taxon>Trichinellida</taxon>
        <taxon>Trichinellidae</taxon>
        <taxon>Trichinella</taxon>
    </lineage>
</organism>
<feature type="domain" description="PI4-kinase N-terminal" evidence="2">
    <location>
        <begin position="4"/>
        <end position="123"/>
    </location>
</feature>
<gene>
    <name evidence="3" type="ORF">D917_06572</name>
</gene>
<dbReference type="Proteomes" id="UP000243006">
    <property type="component" value="Unassembled WGS sequence"/>
</dbReference>
<evidence type="ECO:0000313" key="3">
    <source>
        <dbReference type="EMBL" id="OUC47897.1"/>
    </source>
</evidence>
<feature type="domain" description="PI4-kinase N-terminal" evidence="2">
    <location>
        <begin position="124"/>
        <end position="290"/>
    </location>
</feature>
<comment type="similarity">
    <text evidence="1">Belongs to the PI3/PI4-kinase family. Type III PI4K subfamily.</text>
</comment>
<dbReference type="InterPro" id="IPR045495">
    <property type="entry name" value="PI4K_N"/>
</dbReference>
<accession>A0A1Y3EVT3</accession>
<feature type="non-terminal residue" evidence="3">
    <location>
        <position position="301"/>
    </location>
</feature>
<name>A0A1Y3EVT3_9BILA</name>
<proteinExistence type="inferred from homology"/>
<evidence type="ECO:0000259" key="2">
    <source>
        <dbReference type="Pfam" id="PF19274"/>
    </source>
</evidence>
<dbReference type="AlphaFoldDB" id="A0A1Y3EVT3"/>
<dbReference type="Pfam" id="PF19274">
    <property type="entry name" value="PI4K_N"/>
    <property type="match status" value="2"/>
</dbReference>
<reference evidence="3 4" key="1">
    <citation type="submission" date="2015-04" db="EMBL/GenBank/DDBJ databases">
        <title>Draft genome of the roundworm Trichinella nativa.</title>
        <authorList>
            <person name="Mitreva M."/>
        </authorList>
    </citation>
    <scope>NUCLEOTIDE SEQUENCE [LARGE SCALE GENOMIC DNA]</scope>
    <source>
        <strain evidence="3 4">ISS45</strain>
    </source>
</reference>
<comment type="caution">
    <text evidence="3">The sequence shown here is derived from an EMBL/GenBank/DDBJ whole genome shotgun (WGS) entry which is preliminary data.</text>
</comment>
<evidence type="ECO:0000256" key="1">
    <source>
        <dbReference type="ARBA" id="ARBA00006209"/>
    </source>
</evidence>